<name>A0ACC1X7E3_MELAZ</name>
<organism evidence="1 2">
    <name type="scientific">Melia azedarach</name>
    <name type="common">Chinaberry tree</name>
    <dbReference type="NCBI Taxonomy" id="155640"/>
    <lineage>
        <taxon>Eukaryota</taxon>
        <taxon>Viridiplantae</taxon>
        <taxon>Streptophyta</taxon>
        <taxon>Embryophyta</taxon>
        <taxon>Tracheophyta</taxon>
        <taxon>Spermatophyta</taxon>
        <taxon>Magnoliopsida</taxon>
        <taxon>eudicotyledons</taxon>
        <taxon>Gunneridae</taxon>
        <taxon>Pentapetalae</taxon>
        <taxon>rosids</taxon>
        <taxon>malvids</taxon>
        <taxon>Sapindales</taxon>
        <taxon>Meliaceae</taxon>
        <taxon>Melia</taxon>
    </lineage>
</organism>
<dbReference type="Proteomes" id="UP001164539">
    <property type="component" value="Chromosome 11"/>
</dbReference>
<comment type="caution">
    <text evidence="1">The sequence shown here is derived from an EMBL/GenBank/DDBJ whole genome shotgun (WGS) entry which is preliminary data.</text>
</comment>
<dbReference type="EMBL" id="CM051404">
    <property type="protein sequence ID" value="KAJ4707069.1"/>
    <property type="molecule type" value="Genomic_DNA"/>
</dbReference>
<keyword evidence="2" id="KW-1185">Reference proteome</keyword>
<accession>A0ACC1X7E3</accession>
<gene>
    <name evidence="1" type="ORF">OWV82_020640</name>
</gene>
<evidence type="ECO:0000313" key="2">
    <source>
        <dbReference type="Proteomes" id="UP001164539"/>
    </source>
</evidence>
<protein>
    <submittedName>
        <fullName evidence="1">Chloroplastic group IIA intron splicing facilitator CRS1, chloroplastic-like</fullName>
    </submittedName>
</protein>
<reference evidence="1 2" key="1">
    <citation type="journal article" date="2023" name="Science">
        <title>Complex scaffold remodeling in plant triterpene biosynthesis.</title>
        <authorList>
            <person name="De La Pena R."/>
            <person name="Hodgson H."/>
            <person name="Liu J.C."/>
            <person name="Stephenson M.J."/>
            <person name="Martin A.C."/>
            <person name="Owen C."/>
            <person name="Harkess A."/>
            <person name="Leebens-Mack J."/>
            <person name="Jimenez L.E."/>
            <person name="Osbourn A."/>
            <person name="Sattely E.S."/>
        </authorList>
    </citation>
    <scope>NUCLEOTIDE SEQUENCE [LARGE SCALE GENOMIC DNA]</scope>
    <source>
        <strain evidence="2">cv. JPN11</strain>
        <tissue evidence="1">Leaf</tissue>
    </source>
</reference>
<evidence type="ECO:0000313" key="1">
    <source>
        <dbReference type="EMBL" id="KAJ4707069.1"/>
    </source>
</evidence>
<proteinExistence type="predicted"/>
<sequence>MSTFLFLSSSSSSLTSLQFHSFSVICSSANPNRFSPKTFELINPGISLSPNPSSQPNAPINKMPTAPWMRSPVVLEPHEIVNPSKPKTKKNFEKTDRPLTGKESGVRGKKAMKKIIQNIEKLQKDRLLNDAQKTGSEKFEFKECFATRVTDEVKERGGFGGKVPWLKEETFVFRRMKKQKVVSKAETSLDKDFLERLRDEARKMRKWVKVKKAGVTDSVVFEIRLAWRRNELAMVKFDVPLCGNMDRAREILELKTGGLVIWTKKDTHVVYRGDNYWLASKSSPKVHPCLAESQEASLSHPTRLDLENKANICQIKSNATNVDQNTCLKDGEENSLPSGIFMDENFGSQPIDRSLFEREGDRLLDGLGPRFVDWWMWKPLPVDADLLPETVPGFKPPFRLCPPDARSKLMDEELTYWRRLAHPLPTHFVLGRNRGLHGLAAAILKLWEKSHIAKIAVKWGVPNTDNEQMANELKRLTGGVLLLRNKFFIILFRGKDFLPCGVESLIVERERELKICQQYEEGARLKAIETFCLPDEPLENTSKAGTLSEFQNMRTKFGDLEKSNREFELKLEAEIEKLEWELRTQKRKLSILNIKIEKSAKELSKLNSAWRPNEQDPDLEMITREERECLRKIGLKMNSNLLLGRRGVFDGVIEGLHQHWKHREVVKVITMQKLFAQVIYTAKSLVAESGGILVSVEKLKEGHAIIIYRGKNYRRPLKLMTDNLLTKREALRRSLEMQRLGSLKFFAYQRQRTISDLKTKLDSSCDASSFDNDFGELSVFVGKNRVGFGGICEFSRLTSNVSTTLVIDGLSDGLV</sequence>